<reference evidence="2" key="1">
    <citation type="submission" date="2020-08" db="EMBL/GenBank/DDBJ databases">
        <title>Genome public.</title>
        <authorList>
            <person name="Liu C."/>
            <person name="Sun Q."/>
        </authorList>
    </citation>
    <scope>NUCLEOTIDE SEQUENCE</scope>
    <source>
        <strain evidence="2">BX8</strain>
    </source>
</reference>
<evidence type="ECO:0000313" key="2">
    <source>
        <dbReference type="EMBL" id="MBC5579993.1"/>
    </source>
</evidence>
<organism evidence="2 3">
    <name type="scientific">Anaerofilum hominis</name>
    <dbReference type="NCBI Taxonomy" id="2763016"/>
    <lineage>
        <taxon>Bacteria</taxon>
        <taxon>Bacillati</taxon>
        <taxon>Bacillota</taxon>
        <taxon>Clostridia</taxon>
        <taxon>Eubacteriales</taxon>
        <taxon>Oscillospiraceae</taxon>
        <taxon>Anaerofilum</taxon>
    </lineage>
</organism>
<protein>
    <recommendedName>
        <fullName evidence="4">Camelysin metallo-endopeptidase</fullName>
    </recommendedName>
</protein>
<name>A0A923I480_9FIRM</name>
<evidence type="ECO:0000256" key="1">
    <source>
        <dbReference type="SAM" id="SignalP"/>
    </source>
</evidence>
<dbReference type="RefSeq" id="WP_186886371.1">
    <property type="nucleotide sequence ID" value="NZ_JACONZ010000001.1"/>
</dbReference>
<comment type="caution">
    <text evidence="2">The sequence shown here is derived from an EMBL/GenBank/DDBJ whole genome shotgun (WGS) entry which is preliminary data.</text>
</comment>
<keyword evidence="3" id="KW-1185">Reference proteome</keyword>
<feature type="signal peptide" evidence="1">
    <location>
        <begin position="1"/>
        <end position="29"/>
    </location>
</feature>
<dbReference type="AlphaFoldDB" id="A0A923I480"/>
<gene>
    <name evidence="2" type="ORF">H8S23_00560</name>
</gene>
<accession>A0A923I480</accession>
<keyword evidence="1" id="KW-0732">Signal</keyword>
<evidence type="ECO:0008006" key="4">
    <source>
        <dbReference type="Google" id="ProtNLM"/>
    </source>
</evidence>
<evidence type="ECO:0000313" key="3">
    <source>
        <dbReference type="Proteomes" id="UP000659630"/>
    </source>
</evidence>
<dbReference type="EMBL" id="JACONZ010000001">
    <property type="protein sequence ID" value="MBC5579993.1"/>
    <property type="molecule type" value="Genomic_DNA"/>
</dbReference>
<sequence>MMKKAAGRLGVLALALTLISTCLMGGTLAKYTADVTGDATATVAKFAFDLNGATEQTGSQKIDLSALFSKAYNNDKVSASSAVVAPGTSGKVAITLQNNGEVALKPTFKIAETNTGNIPLQYAITTDASDPADGAWAAATALKPTDTEVAVGSAAQTFYLHWRWDPDSAAAADTALGVKETLDTAKLDITCKVEQVVPTDTPTA</sequence>
<dbReference type="Proteomes" id="UP000659630">
    <property type="component" value="Unassembled WGS sequence"/>
</dbReference>
<proteinExistence type="predicted"/>
<feature type="chain" id="PRO_5038056153" description="Camelysin metallo-endopeptidase" evidence="1">
    <location>
        <begin position="30"/>
        <end position="204"/>
    </location>
</feature>